<evidence type="ECO:0008006" key="3">
    <source>
        <dbReference type="Google" id="ProtNLM"/>
    </source>
</evidence>
<dbReference type="AlphaFoldDB" id="A0A9X3EM92"/>
<dbReference type="EMBL" id="JAPNOA010000025">
    <property type="protein sequence ID" value="MCY0965248.1"/>
    <property type="molecule type" value="Genomic_DNA"/>
</dbReference>
<reference evidence="1" key="1">
    <citation type="submission" date="2022-11" db="EMBL/GenBank/DDBJ databases">
        <title>Parathalassolutuus dongxingensis gen. nov., sp. nov., a novel member of family Oceanospirillaceae isolated from a coastal shrimp pond in Guangxi, China.</title>
        <authorList>
            <person name="Chen H."/>
        </authorList>
    </citation>
    <scope>NUCLEOTIDE SEQUENCE</scope>
    <source>
        <strain evidence="1">G-43</strain>
    </source>
</reference>
<evidence type="ECO:0000313" key="1">
    <source>
        <dbReference type="EMBL" id="MCY0965248.1"/>
    </source>
</evidence>
<name>A0A9X3EM92_9GAMM</name>
<protein>
    <recommendedName>
        <fullName evidence="3">Lipoprotein</fullName>
    </recommendedName>
</protein>
<evidence type="ECO:0000313" key="2">
    <source>
        <dbReference type="Proteomes" id="UP001150830"/>
    </source>
</evidence>
<sequence length="249" mass="26720">MRALPILFSTVLASCVAVDNNAPIESSYDRAIALNGFWDGQFDQNGKLRFLVYEGKLYGTDGSRGYVGTVSYISSERSVGMVFDSYPITWANATAKHYASGGSVSGHYEVNGLLVEQTATTGTIAGDYRLGTSTAGSLVLNADGSWDNESNLWNLVGTWKAGNYSLYVSQLDGKNSFVGSGPSGCTFKGELFLLNSAYPLMKANLYERSNCSGFDISATVSGFAAMNQAGTLEMYLLNGTSMLIMNFSR</sequence>
<dbReference type="PROSITE" id="PS51257">
    <property type="entry name" value="PROKAR_LIPOPROTEIN"/>
    <property type="match status" value="1"/>
</dbReference>
<gene>
    <name evidence="1" type="ORF">OUO13_08630</name>
</gene>
<dbReference type="Proteomes" id="UP001150830">
    <property type="component" value="Unassembled WGS sequence"/>
</dbReference>
<proteinExistence type="predicted"/>
<dbReference type="RefSeq" id="WP_283173461.1">
    <property type="nucleotide sequence ID" value="NZ_JAPNOA010000025.1"/>
</dbReference>
<organism evidence="1 2">
    <name type="scientific">Parathalassolituus penaei</name>
    <dbReference type="NCBI Taxonomy" id="2997323"/>
    <lineage>
        <taxon>Bacteria</taxon>
        <taxon>Pseudomonadati</taxon>
        <taxon>Pseudomonadota</taxon>
        <taxon>Gammaproteobacteria</taxon>
        <taxon>Oceanospirillales</taxon>
        <taxon>Oceanospirillaceae</taxon>
        <taxon>Parathalassolituus</taxon>
    </lineage>
</organism>
<accession>A0A9X3EM92</accession>
<keyword evidence="2" id="KW-1185">Reference proteome</keyword>
<comment type="caution">
    <text evidence="1">The sequence shown here is derived from an EMBL/GenBank/DDBJ whole genome shotgun (WGS) entry which is preliminary data.</text>
</comment>